<organism evidence="2 3">
    <name type="scientific">Heterodera schachtii</name>
    <name type="common">Sugarbeet cyst nematode worm</name>
    <name type="synonym">Tylenchus schachtii</name>
    <dbReference type="NCBI Taxonomy" id="97005"/>
    <lineage>
        <taxon>Eukaryota</taxon>
        <taxon>Metazoa</taxon>
        <taxon>Ecdysozoa</taxon>
        <taxon>Nematoda</taxon>
        <taxon>Chromadorea</taxon>
        <taxon>Rhabditida</taxon>
        <taxon>Tylenchina</taxon>
        <taxon>Tylenchomorpha</taxon>
        <taxon>Tylenchoidea</taxon>
        <taxon>Heteroderidae</taxon>
        <taxon>Heteroderinae</taxon>
        <taxon>Heterodera</taxon>
    </lineage>
</organism>
<evidence type="ECO:0000313" key="3">
    <source>
        <dbReference type="Proteomes" id="UP001620645"/>
    </source>
</evidence>
<comment type="caution">
    <text evidence="2">The sequence shown here is derived from an EMBL/GenBank/DDBJ whole genome shotgun (WGS) entry which is preliminary data.</text>
</comment>
<proteinExistence type="predicted"/>
<reference evidence="2 3" key="1">
    <citation type="submission" date="2024-10" db="EMBL/GenBank/DDBJ databases">
        <authorList>
            <person name="Kim D."/>
        </authorList>
    </citation>
    <scope>NUCLEOTIDE SEQUENCE [LARGE SCALE GENOMIC DNA]</scope>
    <source>
        <strain evidence="2">Taebaek</strain>
    </source>
</reference>
<accession>A0ABD2KDE8</accession>
<dbReference type="EMBL" id="JBICCN010000027">
    <property type="protein sequence ID" value="KAL3100964.1"/>
    <property type="molecule type" value="Genomic_DNA"/>
</dbReference>
<protein>
    <submittedName>
        <fullName evidence="2">Uncharacterized protein</fullName>
    </submittedName>
</protein>
<dbReference type="EMBL" id="JBICCN010000027">
    <property type="protein sequence ID" value="KAL3100959.1"/>
    <property type="molecule type" value="Genomic_DNA"/>
</dbReference>
<gene>
    <name evidence="1" type="ORF">niasHS_001419</name>
    <name evidence="2" type="ORF">niasHS_001424</name>
</gene>
<evidence type="ECO:0000313" key="1">
    <source>
        <dbReference type="EMBL" id="KAL3100959.1"/>
    </source>
</evidence>
<name>A0ABD2KDE8_HETSC</name>
<dbReference type="AlphaFoldDB" id="A0ABD2KDE8"/>
<dbReference type="Proteomes" id="UP001620645">
    <property type="component" value="Unassembled WGS sequence"/>
</dbReference>
<sequence length="87" mass="10043">MCILETTRAKNDWRNDAHVNHVQVLISGMATLDDDAKIGVDLRCGAEESERRPDAIPYNAQRIDIIEMENDWRKGLIRECPNRDNIH</sequence>
<keyword evidence="3" id="KW-1185">Reference proteome</keyword>
<evidence type="ECO:0000313" key="2">
    <source>
        <dbReference type="EMBL" id="KAL3100964.1"/>
    </source>
</evidence>